<reference evidence="2" key="1">
    <citation type="journal article" date="2014" name="PLoS ONE">
        <title>Transcriptome-Based Identification of ABC Transporters in the Western Tarnished Plant Bug Lygus hesperus.</title>
        <authorList>
            <person name="Hull J.J."/>
            <person name="Chaney K."/>
            <person name="Geib S.M."/>
            <person name="Fabrick J.A."/>
            <person name="Brent C.S."/>
            <person name="Walsh D."/>
            <person name="Lavine L.C."/>
        </authorList>
    </citation>
    <scope>NUCLEOTIDE SEQUENCE</scope>
</reference>
<feature type="region of interest" description="Disordered" evidence="1">
    <location>
        <begin position="241"/>
        <end position="284"/>
    </location>
</feature>
<dbReference type="AlphaFoldDB" id="A0A0A9XZD6"/>
<sequence length="284" mass="33062">MSHSFASYRTLSYMFQKKQYDESSATGLHQGKLDQRAFEVAVGTNDEKITSGVNRKCRCSVEEKDMVLNNWEIFTIPHGKEREALKTSAANTIHQVETEMAVPNKNSGRSNILMKWMETRGYTIPPDDYECKECLEGKVEINPSEKQMYFEQDEIDDESRDGIYLLKPLKRPTFRRNPFKEVQLCPTFMEKIMDLPREQMKVKRDKNLIDFIKVQAELSPGDSRNSVRRVDSMVYENIFRGSEHESSEQTTNKYSEELRYSGDKSLSPQYSIPPDSIFYSHKDK</sequence>
<evidence type="ECO:0000256" key="1">
    <source>
        <dbReference type="SAM" id="MobiDB-lite"/>
    </source>
</evidence>
<dbReference type="EMBL" id="GBRD01003063">
    <property type="protein sequence ID" value="JAG62758.1"/>
    <property type="molecule type" value="Transcribed_RNA"/>
</dbReference>
<protein>
    <submittedName>
        <fullName evidence="2">Putative ion channel POLLUX</fullName>
    </submittedName>
</protein>
<evidence type="ECO:0000313" key="2">
    <source>
        <dbReference type="EMBL" id="JAG26162.1"/>
    </source>
</evidence>
<evidence type="ECO:0000313" key="3">
    <source>
        <dbReference type="EMBL" id="JAG62758.1"/>
    </source>
</evidence>
<accession>A0A0A9XZD6</accession>
<reference evidence="3" key="3">
    <citation type="submission" date="2014-09" db="EMBL/GenBank/DDBJ databases">
        <authorList>
            <person name="Magalhaes I.L.F."/>
            <person name="Oliveira U."/>
            <person name="Santos F.R."/>
            <person name="Vidigal T.H.D.A."/>
            <person name="Brescovit A.D."/>
            <person name="Santos A.J."/>
        </authorList>
    </citation>
    <scope>NUCLEOTIDE SEQUENCE</scope>
</reference>
<reference evidence="2" key="2">
    <citation type="submission" date="2014-07" db="EMBL/GenBank/DDBJ databases">
        <authorList>
            <person name="Hull J."/>
        </authorList>
    </citation>
    <scope>NUCLEOTIDE SEQUENCE</scope>
</reference>
<name>A0A0A9XZD6_LYGHE</name>
<dbReference type="EMBL" id="GBHO01017442">
    <property type="protein sequence ID" value="JAG26162.1"/>
    <property type="molecule type" value="Transcribed_RNA"/>
</dbReference>
<proteinExistence type="predicted"/>
<gene>
    <name evidence="2" type="ORF">CM83_98871</name>
</gene>
<organism evidence="2">
    <name type="scientific">Lygus hesperus</name>
    <name type="common">Western plant bug</name>
    <dbReference type="NCBI Taxonomy" id="30085"/>
    <lineage>
        <taxon>Eukaryota</taxon>
        <taxon>Metazoa</taxon>
        <taxon>Ecdysozoa</taxon>
        <taxon>Arthropoda</taxon>
        <taxon>Hexapoda</taxon>
        <taxon>Insecta</taxon>
        <taxon>Pterygota</taxon>
        <taxon>Neoptera</taxon>
        <taxon>Paraneoptera</taxon>
        <taxon>Hemiptera</taxon>
        <taxon>Heteroptera</taxon>
        <taxon>Panheteroptera</taxon>
        <taxon>Cimicomorpha</taxon>
        <taxon>Miridae</taxon>
        <taxon>Mirini</taxon>
        <taxon>Lygus</taxon>
    </lineage>
</organism>